<evidence type="ECO:0000256" key="1">
    <source>
        <dbReference type="ARBA" id="ARBA00004123"/>
    </source>
</evidence>
<reference evidence="7" key="1">
    <citation type="submission" date="2017-03" db="EMBL/GenBank/DDBJ databases">
        <title>Genomes of endolithic fungi from Antarctica.</title>
        <authorList>
            <person name="Coleine C."/>
            <person name="Masonjones S."/>
            <person name="Stajich J.E."/>
        </authorList>
    </citation>
    <scope>NUCLEOTIDE SEQUENCE [LARGE SCALE GENOMIC DNA]</scope>
    <source>
        <strain evidence="7">CCFEE 5527</strain>
    </source>
</reference>
<evidence type="ECO:0000256" key="4">
    <source>
        <dbReference type="SAM" id="MobiDB-lite"/>
    </source>
</evidence>
<comment type="caution">
    <text evidence="6">The sequence shown here is derived from an EMBL/GenBank/DDBJ whole genome shotgun (WGS) entry which is preliminary data.</text>
</comment>
<name>A0A1V8T0V7_9PEZI</name>
<proteinExistence type="predicted"/>
<dbReference type="EMBL" id="NAJO01000020">
    <property type="protein sequence ID" value="OQO04960.1"/>
    <property type="molecule type" value="Genomic_DNA"/>
</dbReference>
<dbReference type="OrthoDB" id="75807at2759"/>
<dbReference type="Pfam" id="PF10187">
    <property type="entry name" value="FAM192A_Fyv6_N"/>
    <property type="match status" value="1"/>
</dbReference>
<keyword evidence="3" id="KW-0175">Coiled coil</keyword>
<dbReference type="STRING" id="1507870.A0A1V8T0V7"/>
<comment type="subcellular location">
    <subcellularLocation>
        <location evidence="1">Nucleus</location>
    </subcellularLocation>
</comment>
<accession>A0A1V8T0V7</accession>
<evidence type="ECO:0000313" key="7">
    <source>
        <dbReference type="Proteomes" id="UP000192596"/>
    </source>
</evidence>
<evidence type="ECO:0000256" key="3">
    <source>
        <dbReference type="SAM" id="Coils"/>
    </source>
</evidence>
<sequence>MSRFVSTGTTDDAPSTRDEAWLRAQAEIEAKHVAQQVAARSGGDGEEKSLYETLQANKAAKQDAFEESMRLKNQFRSLDEDEVEFLENLTASERAEARRVKEETRAQLEAYKVQREEAEKAAAAAAGDGEEPRVVGVENWAVAGSKKRKKGQREGIGGVKVRRTSTLKEVKSLKTSVEPPPAGRAQEAPAISPVPNAAPTSKAVAETAEVPPMLPSPSPPAAALGLAGYSSDEDDSK</sequence>
<keyword evidence="7" id="KW-1185">Reference proteome</keyword>
<feature type="compositionally biased region" description="Low complexity" evidence="4">
    <location>
        <begin position="221"/>
        <end position="230"/>
    </location>
</feature>
<keyword evidence="2" id="KW-0539">Nucleus</keyword>
<dbReference type="AlphaFoldDB" id="A0A1V8T0V7"/>
<organism evidence="6 7">
    <name type="scientific">Cryoendolithus antarcticus</name>
    <dbReference type="NCBI Taxonomy" id="1507870"/>
    <lineage>
        <taxon>Eukaryota</taxon>
        <taxon>Fungi</taxon>
        <taxon>Dikarya</taxon>
        <taxon>Ascomycota</taxon>
        <taxon>Pezizomycotina</taxon>
        <taxon>Dothideomycetes</taxon>
        <taxon>Dothideomycetidae</taxon>
        <taxon>Cladosporiales</taxon>
        <taxon>Cladosporiaceae</taxon>
        <taxon>Cryoendolithus</taxon>
    </lineage>
</organism>
<feature type="region of interest" description="Disordered" evidence="4">
    <location>
        <begin position="144"/>
        <end position="237"/>
    </location>
</feature>
<dbReference type="Proteomes" id="UP000192596">
    <property type="component" value="Unassembled WGS sequence"/>
</dbReference>
<evidence type="ECO:0000256" key="2">
    <source>
        <dbReference type="ARBA" id="ARBA00023242"/>
    </source>
</evidence>
<dbReference type="InParanoid" id="A0A1V8T0V7"/>
<dbReference type="PANTHER" id="PTHR13495">
    <property type="entry name" value="NEFA-INTERACTING NUCLEAR PROTEIN NIP30"/>
    <property type="match status" value="1"/>
</dbReference>
<dbReference type="InterPro" id="IPR039845">
    <property type="entry name" value="FAM192A"/>
</dbReference>
<dbReference type="InterPro" id="IPR019331">
    <property type="entry name" value="FAM192A/Fyv6_N"/>
</dbReference>
<protein>
    <recommendedName>
        <fullName evidence="5">FAM192A/Fyv6 N-terminal domain-containing protein</fullName>
    </recommendedName>
</protein>
<feature type="coiled-coil region" evidence="3">
    <location>
        <begin position="83"/>
        <end position="128"/>
    </location>
</feature>
<feature type="domain" description="FAM192A/Fyv6 N-terminal" evidence="5">
    <location>
        <begin position="4"/>
        <end position="112"/>
    </location>
</feature>
<dbReference type="GO" id="GO:0005634">
    <property type="term" value="C:nucleus"/>
    <property type="evidence" value="ECO:0007669"/>
    <property type="project" value="UniProtKB-SubCell"/>
</dbReference>
<gene>
    <name evidence="6" type="ORF">B0A48_07978</name>
</gene>
<evidence type="ECO:0000259" key="5">
    <source>
        <dbReference type="Pfam" id="PF10187"/>
    </source>
</evidence>
<evidence type="ECO:0000313" key="6">
    <source>
        <dbReference type="EMBL" id="OQO04960.1"/>
    </source>
</evidence>
<dbReference type="PANTHER" id="PTHR13495:SF0">
    <property type="entry name" value="PSME3-INTERACTING PROTEIN"/>
    <property type="match status" value="1"/>
</dbReference>